<reference evidence="3" key="1">
    <citation type="submission" date="2016-05" db="EMBL/GenBank/DDBJ databases">
        <title>Comparative genomics of biotechnologically important yeasts.</title>
        <authorList>
            <consortium name="DOE Joint Genome Institute"/>
            <person name="Riley R."/>
            <person name="Haridas S."/>
            <person name="Wolfe K.H."/>
            <person name="Lopes M.R."/>
            <person name="Hittinger C.T."/>
            <person name="Goker M."/>
            <person name="Salamov A."/>
            <person name="Wisecaver J."/>
            <person name="Long T.M."/>
            <person name="Aerts A.L."/>
            <person name="Barry K."/>
            <person name="Choi C."/>
            <person name="Clum A."/>
            <person name="Coughlan A.Y."/>
            <person name="Deshpande S."/>
            <person name="Douglass A.P."/>
            <person name="Hanson S.J."/>
            <person name="Klenk H.-P."/>
            <person name="Labutti K."/>
            <person name="Lapidus A."/>
            <person name="Lindquist E."/>
            <person name="Lipzen A."/>
            <person name="Meier-Kolthoff J.P."/>
            <person name="Ohm R.A."/>
            <person name="Otillar R.P."/>
            <person name="Pangilinan J."/>
            <person name="Peng Y."/>
            <person name="Rokas A."/>
            <person name="Rosa C.A."/>
            <person name="Scheuner C."/>
            <person name="Sibirny A.A."/>
            <person name="Slot J.C."/>
            <person name="Stielow J.B."/>
            <person name="Sun H."/>
            <person name="Kurtzman C.P."/>
            <person name="Blackwell M."/>
            <person name="Grigoriev I.V."/>
            <person name="Jeffries T.W."/>
        </authorList>
    </citation>
    <scope>NUCLEOTIDE SEQUENCE [LARGE SCALE GENOMIC DNA]</scope>
    <source>
        <strain evidence="3">NRRL Y-2460</strain>
    </source>
</reference>
<dbReference type="Proteomes" id="UP000094236">
    <property type="component" value="Unassembled WGS sequence"/>
</dbReference>
<keyword evidence="3" id="KW-1185">Reference proteome</keyword>
<name>A0A1E4TN92_PACTA</name>
<feature type="region of interest" description="Disordered" evidence="1">
    <location>
        <begin position="546"/>
        <end position="565"/>
    </location>
</feature>
<evidence type="ECO:0000313" key="3">
    <source>
        <dbReference type="Proteomes" id="UP000094236"/>
    </source>
</evidence>
<feature type="region of interest" description="Disordered" evidence="1">
    <location>
        <begin position="201"/>
        <end position="224"/>
    </location>
</feature>
<gene>
    <name evidence="2" type="ORF">PACTADRAFT_18721</name>
</gene>
<accession>A0A1E4TN92</accession>
<protein>
    <submittedName>
        <fullName evidence="2">Uncharacterized protein</fullName>
    </submittedName>
</protein>
<proteinExistence type="predicted"/>
<evidence type="ECO:0000256" key="1">
    <source>
        <dbReference type="SAM" id="MobiDB-lite"/>
    </source>
</evidence>
<dbReference type="EMBL" id="KV454018">
    <property type="protein sequence ID" value="ODV93223.1"/>
    <property type="molecule type" value="Genomic_DNA"/>
</dbReference>
<dbReference type="AlphaFoldDB" id="A0A1E4TN92"/>
<organism evidence="2 3">
    <name type="scientific">Pachysolen tannophilus NRRL Y-2460</name>
    <dbReference type="NCBI Taxonomy" id="669874"/>
    <lineage>
        <taxon>Eukaryota</taxon>
        <taxon>Fungi</taxon>
        <taxon>Dikarya</taxon>
        <taxon>Ascomycota</taxon>
        <taxon>Saccharomycotina</taxon>
        <taxon>Pichiomycetes</taxon>
        <taxon>Pachysolenaceae</taxon>
        <taxon>Pachysolen</taxon>
    </lineage>
</organism>
<evidence type="ECO:0000313" key="2">
    <source>
        <dbReference type="EMBL" id="ODV93223.1"/>
    </source>
</evidence>
<feature type="compositionally biased region" description="Low complexity" evidence="1">
    <location>
        <begin position="548"/>
        <end position="565"/>
    </location>
</feature>
<sequence>MCEAVTDSMLKLHQEIVSCEAEPSALNNNNNSSRTRYSIDQLLNLKDESFGAPNFGLRERNIINAIDDSFWRLNKYGKQKAGKFRNLNNLDTSSVGRHYSKSPIITGKVWMDDRNNNNNSNNKKVTSSNFASGKENLPICIDENGDPQAGKVQTHNIGVKKFIFNDNAVESAQIFNPSISYDNGANHRMAPIIRYDSTDSFKAESTDSTPLSECEKNDSKGNRKVFNPQYPAEFELAQTLSQQQDTMQNPRESLHSNYYANPINSFYSLVQQPSSPSSHSTNSSFQNHPRPAFLFQGNCLYPTHQHPAPHHPTHHHPTHHHPAQIPYFKEDHIHYHSDSEAILNSRNQYPRGMVLVSSAAPNAAQQALPPVPSSPFVTGPMHLHAHQPPPGPQQTHRYGYIPNASSNCHHYHHHHRNHNRSFLPPPPPPPPEFAINTLGNGSSVPIPMPIPIYPPGVIHNGEFFPVTHSANSSSHECFDEEDSANTHNTADAAANPIRYSSSMATTCYDADQITYRATSDIDKIAGINNNNSGCSVIDKLNAEEESNYNDSTSNGSSNTIIIKID</sequence>